<organism evidence="1 2">
    <name type="scientific">Taibaiella lutea</name>
    <dbReference type="NCBI Taxonomy" id="2608001"/>
    <lineage>
        <taxon>Bacteria</taxon>
        <taxon>Pseudomonadati</taxon>
        <taxon>Bacteroidota</taxon>
        <taxon>Chitinophagia</taxon>
        <taxon>Chitinophagales</taxon>
        <taxon>Chitinophagaceae</taxon>
        <taxon>Taibaiella</taxon>
    </lineage>
</organism>
<name>A0A5M6CEK4_9BACT</name>
<sequence>MFILTDYKIQFEPVSFKTSQDTVTILASVITKGAATLYQSQIDPERLGLDEAVSPFYVIKSSRGTFPLLHNTDPTKRQYNKFKGILNYATGECNDQQQMNRLRYTLKDILDVVLSYNKCKDPNSTPATINTKPQIPAIVSHQLLIGGVIASKAQLSSDDIYIERYSGGAGFNVAYCLQAIYPAISKKISTEFSLGLTYAKYKSEFVTDKTYNYFAGRIKILGGFNLSDKPNVMPIIQFGPSFEFQTNLLSINPLANVGFGIGLNRYFIGGLVEFPFTSFNDRSFYSLNFKYTFAKSKDKKSNQ</sequence>
<evidence type="ECO:0000313" key="2">
    <source>
        <dbReference type="Proteomes" id="UP000323632"/>
    </source>
</evidence>
<dbReference type="EMBL" id="VWSH01000003">
    <property type="protein sequence ID" value="KAA5533496.1"/>
    <property type="molecule type" value="Genomic_DNA"/>
</dbReference>
<protein>
    <submittedName>
        <fullName evidence="1">Uncharacterized protein</fullName>
    </submittedName>
</protein>
<proteinExistence type="predicted"/>
<reference evidence="1 2" key="1">
    <citation type="submission" date="2019-09" db="EMBL/GenBank/DDBJ databases">
        <title>Genome sequence and assembly of Taibaiella sp.</title>
        <authorList>
            <person name="Chhetri G."/>
        </authorList>
    </citation>
    <scope>NUCLEOTIDE SEQUENCE [LARGE SCALE GENOMIC DNA]</scope>
    <source>
        <strain evidence="1 2">KVB11</strain>
    </source>
</reference>
<dbReference type="RefSeq" id="WP_150033243.1">
    <property type="nucleotide sequence ID" value="NZ_VWSH01000003.1"/>
</dbReference>
<dbReference type="AlphaFoldDB" id="A0A5M6CEK4"/>
<gene>
    <name evidence="1" type="ORF">F0919_13220</name>
</gene>
<keyword evidence="2" id="KW-1185">Reference proteome</keyword>
<comment type="caution">
    <text evidence="1">The sequence shown here is derived from an EMBL/GenBank/DDBJ whole genome shotgun (WGS) entry which is preliminary data.</text>
</comment>
<dbReference type="Proteomes" id="UP000323632">
    <property type="component" value="Unassembled WGS sequence"/>
</dbReference>
<accession>A0A5M6CEK4</accession>
<evidence type="ECO:0000313" key="1">
    <source>
        <dbReference type="EMBL" id="KAA5533496.1"/>
    </source>
</evidence>